<protein>
    <submittedName>
        <fullName evidence="1">Uncharacterized protein</fullName>
    </submittedName>
</protein>
<gene>
    <name evidence="1" type="ORF">GSOID_T00025547001</name>
</gene>
<organism evidence="1">
    <name type="scientific">Oikopleura dioica</name>
    <name type="common">Tunicate</name>
    <dbReference type="NCBI Taxonomy" id="34765"/>
    <lineage>
        <taxon>Eukaryota</taxon>
        <taxon>Metazoa</taxon>
        <taxon>Chordata</taxon>
        <taxon>Tunicata</taxon>
        <taxon>Appendicularia</taxon>
        <taxon>Copelata</taxon>
        <taxon>Oikopleuridae</taxon>
        <taxon>Oikopleura</taxon>
    </lineage>
</organism>
<dbReference type="Proteomes" id="UP000011014">
    <property type="component" value="Unassembled WGS sequence"/>
</dbReference>
<proteinExistence type="predicted"/>
<name>E4Y7N0_OIKDI</name>
<dbReference type="AlphaFoldDB" id="E4Y7N0"/>
<dbReference type="EMBL" id="FN654311">
    <property type="protein sequence ID" value="CBY31630.1"/>
    <property type="molecule type" value="Genomic_DNA"/>
</dbReference>
<reference evidence="1" key="1">
    <citation type="journal article" date="2010" name="Science">
        <title>Plasticity of animal genome architecture unmasked by rapid evolution of a pelagic tunicate.</title>
        <authorList>
            <person name="Denoeud F."/>
            <person name="Henriet S."/>
            <person name="Mungpakdee S."/>
            <person name="Aury J.M."/>
            <person name="Da Silva C."/>
            <person name="Brinkmann H."/>
            <person name="Mikhaleva J."/>
            <person name="Olsen L.C."/>
            <person name="Jubin C."/>
            <person name="Canestro C."/>
            <person name="Bouquet J.M."/>
            <person name="Danks G."/>
            <person name="Poulain J."/>
            <person name="Campsteijn C."/>
            <person name="Adamski M."/>
            <person name="Cross I."/>
            <person name="Yadetie F."/>
            <person name="Muffato M."/>
            <person name="Louis A."/>
            <person name="Butcher S."/>
            <person name="Tsagkogeorga G."/>
            <person name="Konrad A."/>
            <person name="Singh S."/>
            <person name="Jensen M.F."/>
            <person name="Cong E.H."/>
            <person name="Eikeseth-Otteraa H."/>
            <person name="Noel B."/>
            <person name="Anthouard V."/>
            <person name="Porcel B.M."/>
            <person name="Kachouri-Lafond R."/>
            <person name="Nishino A."/>
            <person name="Ugolini M."/>
            <person name="Chourrout P."/>
            <person name="Nishida H."/>
            <person name="Aasland R."/>
            <person name="Huzurbazar S."/>
            <person name="Westhof E."/>
            <person name="Delsuc F."/>
            <person name="Lehrach H."/>
            <person name="Reinhardt R."/>
            <person name="Weissenbach J."/>
            <person name="Roy S.W."/>
            <person name="Artiguenave F."/>
            <person name="Postlethwait J.H."/>
            <person name="Manak J.R."/>
            <person name="Thompson E.M."/>
            <person name="Jaillon O."/>
            <person name="Du Pasquier L."/>
            <person name="Boudinot P."/>
            <person name="Liberles D.A."/>
            <person name="Volff J.N."/>
            <person name="Philippe H."/>
            <person name="Lenhard B."/>
            <person name="Roest Crollius H."/>
            <person name="Wincker P."/>
            <person name="Chourrout D."/>
        </authorList>
    </citation>
    <scope>NUCLEOTIDE SEQUENCE [LARGE SCALE GENOMIC DNA]</scope>
</reference>
<evidence type="ECO:0000313" key="1">
    <source>
        <dbReference type="EMBL" id="CBY31630.1"/>
    </source>
</evidence>
<sequence length="36" mass="4251">MESKLPEFKTSPFKIKDISATLEWSWDVIHDTCYGF</sequence>
<accession>E4Y7N0</accession>